<sequence>MEHVQSPKPDKRDWNLAGDLVPGEVNISRWRLEREAGKSSGFEIEKAGEV</sequence>
<organism evidence="1 2">
    <name type="scientific">Carpinus fangiana</name>
    <dbReference type="NCBI Taxonomy" id="176857"/>
    <lineage>
        <taxon>Eukaryota</taxon>
        <taxon>Viridiplantae</taxon>
        <taxon>Streptophyta</taxon>
        <taxon>Embryophyta</taxon>
        <taxon>Tracheophyta</taxon>
        <taxon>Spermatophyta</taxon>
        <taxon>Magnoliopsida</taxon>
        <taxon>eudicotyledons</taxon>
        <taxon>Gunneridae</taxon>
        <taxon>Pentapetalae</taxon>
        <taxon>rosids</taxon>
        <taxon>fabids</taxon>
        <taxon>Fagales</taxon>
        <taxon>Betulaceae</taxon>
        <taxon>Carpinus</taxon>
    </lineage>
</organism>
<gene>
    <name evidence="1" type="ORF">FH972_007934</name>
</gene>
<dbReference type="EMBL" id="CM017323">
    <property type="protein sequence ID" value="KAE8022103.1"/>
    <property type="molecule type" value="Genomic_DNA"/>
</dbReference>
<proteinExistence type="predicted"/>
<evidence type="ECO:0000313" key="1">
    <source>
        <dbReference type="EMBL" id="KAE8022103.1"/>
    </source>
</evidence>
<accession>A0A5N6QX19</accession>
<evidence type="ECO:0000313" key="2">
    <source>
        <dbReference type="Proteomes" id="UP000327013"/>
    </source>
</evidence>
<reference evidence="1 2" key="1">
    <citation type="submission" date="2019-06" db="EMBL/GenBank/DDBJ databases">
        <title>A chromosomal-level reference genome of Carpinus fangiana (Coryloideae, Betulaceae).</title>
        <authorList>
            <person name="Yang X."/>
            <person name="Wang Z."/>
            <person name="Zhang L."/>
            <person name="Hao G."/>
            <person name="Liu J."/>
            <person name="Yang Y."/>
        </authorList>
    </citation>
    <scope>NUCLEOTIDE SEQUENCE [LARGE SCALE GENOMIC DNA]</scope>
    <source>
        <strain evidence="1">Cfa_2016G</strain>
        <tissue evidence="1">Leaf</tissue>
    </source>
</reference>
<dbReference type="Proteomes" id="UP000327013">
    <property type="component" value="Chromosome 3"/>
</dbReference>
<name>A0A5N6QX19_9ROSI</name>
<dbReference type="AlphaFoldDB" id="A0A5N6QX19"/>
<keyword evidence="2" id="KW-1185">Reference proteome</keyword>
<protein>
    <submittedName>
        <fullName evidence="1">Uncharacterized protein</fullName>
    </submittedName>
</protein>